<evidence type="ECO:0000256" key="1">
    <source>
        <dbReference type="ARBA" id="ARBA00001946"/>
    </source>
</evidence>
<evidence type="ECO:0000313" key="20">
    <source>
        <dbReference type="Proteomes" id="UP000753724"/>
    </source>
</evidence>
<dbReference type="InterPro" id="IPR000086">
    <property type="entry name" value="NUDIX_hydrolase_dom"/>
</dbReference>
<evidence type="ECO:0000256" key="12">
    <source>
        <dbReference type="ARBA" id="ARBA00038905"/>
    </source>
</evidence>
<proteinExistence type="inferred from homology"/>
<evidence type="ECO:0000256" key="9">
    <source>
        <dbReference type="ARBA" id="ARBA00023204"/>
    </source>
</evidence>
<comment type="caution">
    <text evidence="19">The sequence shown here is derived from an EMBL/GenBank/DDBJ whole genome shotgun (WGS) entry which is preliminary data.</text>
</comment>
<evidence type="ECO:0000256" key="15">
    <source>
        <dbReference type="ARBA" id="ARBA00041979"/>
    </source>
</evidence>
<dbReference type="PANTHER" id="PTHR47707">
    <property type="entry name" value="8-OXO-DGTP DIPHOSPHATASE"/>
    <property type="match status" value="1"/>
</dbReference>
<evidence type="ECO:0000256" key="2">
    <source>
        <dbReference type="ARBA" id="ARBA00005582"/>
    </source>
</evidence>
<keyword evidence="9" id="KW-0234">DNA repair</keyword>
<evidence type="ECO:0000256" key="11">
    <source>
        <dbReference type="ARBA" id="ARBA00036904"/>
    </source>
</evidence>
<dbReference type="InterPro" id="IPR020084">
    <property type="entry name" value="NUDIX_hydrolase_CS"/>
</dbReference>
<evidence type="ECO:0000256" key="14">
    <source>
        <dbReference type="ARBA" id="ARBA00041592"/>
    </source>
</evidence>
<dbReference type="PROSITE" id="PS00893">
    <property type="entry name" value="NUDIX_BOX"/>
    <property type="match status" value="1"/>
</dbReference>
<dbReference type="Pfam" id="PF00293">
    <property type="entry name" value="NUDIX"/>
    <property type="match status" value="1"/>
</dbReference>
<name>A0ABW9XBB0_9SPHN</name>
<dbReference type="Gene3D" id="3.90.79.10">
    <property type="entry name" value="Nucleoside Triphosphate Pyrophosphohydrolase"/>
    <property type="match status" value="1"/>
</dbReference>
<feature type="domain" description="Nudix hydrolase" evidence="18">
    <location>
        <begin position="30"/>
        <end position="162"/>
    </location>
</feature>
<keyword evidence="7 17" id="KW-0378">Hydrolase</keyword>
<dbReference type="InterPro" id="IPR020476">
    <property type="entry name" value="Nudix_hydrolase"/>
</dbReference>
<dbReference type="PANTHER" id="PTHR47707:SF1">
    <property type="entry name" value="NUDIX HYDROLASE FAMILY PROTEIN"/>
    <property type="match status" value="1"/>
</dbReference>
<dbReference type="EMBL" id="JAAAPO010000002">
    <property type="protein sequence ID" value="NBC35806.1"/>
    <property type="molecule type" value="Genomic_DNA"/>
</dbReference>
<keyword evidence="20" id="KW-1185">Reference proteome</keyword>
<dbReference type="InterPro" id="IPR015797">
    <property type="entry name" value="NUDIX_hydrolase-like_dom_sf"/>
</dbReference>
<keyword evidence="5" id="KW-0479">Metal-binding</keyword>
<protein>
    <recommendedName>
        <fullName evidence="13">8-oxo-dGTP diphosphatase</fullName>
        <ecNumber evidence="12">3.6.1.55</ecNumber>
    </recommendedName>
    <alternativeName>
        <fullName evidence="16">7,8-dihydro-8-oxoguanine-triphosphatase</fullName>
    </alternativeName>
    <alternativeName>
        <fullName evidence="15">Mutator protein MutT</fullName>
    </alternativeName>
    <alternativeName>
        <fullName evidence="14">dGTP pyrophosphohydrolase</fullName>
    </alternativeName>
</protein>
<evidence type="ECO:0000256" key="13">
    <source>
        <dbReference type="ARBA" id="ARBA00040794"/>
    </source>
</evidence>
<organism evidence="19 20">
    <name type="scientific">Novosphingobium ovatum</name>
    <dbReference type="NCBI Taxonomy" id="1908523"/>
    <lineage>
        <taxon>Bacteria</taxon>
        <taxon>Pseudomonadati</taxon>
        <taxon>Pseudomonadota</taxon>
        <taxon>Alphaproteobacteria</taxon>
        <taxon>Sphingomonadales</taxon>
        <taxon>Sphingomonadaceae</taxon>
        <taxon>Novosphingobium</taxon>
    </lineage>
</organism>
<dbReference type="CDD" id="cd03425">
    <property type="entry name" value="NUDIX_MutT_NudA_like"/>
    <property type="match status" value="1"/>
</dbReference>
<evidence type="ECO:0000256" key="17">
    <source>
        <dbReference type="RuleBase" id="RU003476"/>
    </source>
</evidence>
<evidence type="ECO:0000256" key="5">
    <source>
        <dbReference type="ARBA" id="ARBA00022723"/>
    </source>
</evidence>
<evidence type="ECO:0000256" key="10">
    <source>
        <dbReference type="ARBA" id="ARBA00035861"/>
    </source>
</evidence>
<evidence type="ECO:0000259" key="18">
    <source>
        <dbReference type="PROSITE" id="PS51462"/>
    </source>
</evidence>
<comment type="similarity">
    <text evidence="2 17">Belongs to the Nudix hydrolase family.</text>
</comment>
<keyword evidence="8" id="KW-0460">Magnesium</keyword>
<evidence type="ECO:0000313" key="19">
    <source>
        <dbReference type="EMBL" id="NBC35806.1"/>
    </source>
</evidence>
<comment type="catalytic activity">
    <reaction evidence="11">
        <text>8-oxo-GTP + H2O = 8-oxo-GMP + diphosphate + H(+)</text>
        <dbReference type="Rhea" id="RHEA:67616"/>
        <dbReference type="ChEBI" id="CHEBI:15377"/>
        <dbReference type="ChEBI" id="CHEBI:15378"/>
        <dbReference type="ChEBI" id="CHEBI:33019"/>
        <dbReference type="ChEBI" id="CHEBI:143553"/>
        <dbReference type="ChEBI" id="CHEBI:145694"/>
    </reaction>
</comment>
<sequence length="169" mass="17635">MVFHAKSVLRNDVAGSGYHAGARQGGDREAAMLAVVAVALIGADGQVLMQRRPEGRQHGGLWEFPGGKVEPGESPHQAAARELTEELGVSVPLAALAPVTFAAHPEPPAGGRAVTLMLFAARDWQGVPRAIDAAEIGWFAPHDVPALTMPPLDYPLADGLIAWLGRGAA</sequence>
<evidence type="ECO:0000256" key="7">
    <source>
        <dbReference type="ARBA" id="ARBA00022801"/>
    </source>
</evidence>
<dbReference type="EC" id="3.6.1.55" evidence="12"/>
<reference evidence="20" key="1">
    <citation type="submission" date="2020-01" db="EMBL/GenBank/DDBJ databases">
        <title>Sphingomonas sp. strain CSW-10.</title>
        <authorList>
            <person name="Chen W.-M."/>
        </authorList>
    </citation>
    <scope>NUCLEOTIDE SEQUENCE [LARGE SCALE GENOMIC DNA]</scope>
    <source>
        <strain evidence="20">FSY-8</strain>
    </source>
</reference>
<dbReference type="PRINTS" id="PR00502">
    <property type="entry name" value="NUDIXFAMILY"/>
</dbReference>
<evidence type="ECO:0000256" key="16">
    <source>
        <dbReference type="ARBA" id="ARBA00042798"/>
    </source>
</evidence>
<dbReference type="SUPFAM" id="SSF55811">
    <property type="entry name" value="Nudix"/>
    <property type="match status" value="1"/>
</dbReference>
<dbReference type="InterPro" id="IPR047127">
    <property type="entry name" value="MutT-like"/>
</dbReference>
<evidence type="ECO:0000256" key="3">
    <source>
        <dbReference type="ARBA" id="ARBA00022457"/>
    </source>
</evidence>
<evidence type="ECO:0000256" key="8">
    <source>
        <dbReference type="ARBA" id="ARBA00022842"/>
    </source>
</evidence>
<accession>A0ABW9XBB0</accession>
<keyword evidence="4" id="KW-0235">DNA replication</keyword>
<keyword evidence="3" id="KW-0515">Mutator protein</keyword>
<keyword evidence="6" id="KW-0227">DNA damage</keyword>
<comment type="catalytic activity">
    <reaction evidence="10">
        <text>8-oxo-dGTP + H2O = 8-oxo-dGMP + diphosphate + H(+)</text>
        <dbReference type="Rhea" id="RHEA:31575"/>
        <dbReference type="ChEBI" id="CHEBI:15377"/>
        <dbReference type="ChEBI" id="CHEBI:15378"/>
        <dbReference type="ChEBI" id="CHEBI:33019"/>
        <dbReference type="ChEBI" id="CHEBI:63224"/>
        <dbReference type="ChEBI" id="CHEBI:77896"/>
        <dbReference type="EC" id="3.6.1.55"/>
    </reaction>
</comment>
<evidence type="ECO:0000256" key="4">
    <source>
        <dbReference type="ARBA" id="ARBA00022705"/>
    </source>
</evidence>
<dbReference type="PROSITE" id="PS51462">
    <property type="entry name" value="NUDIX"/>
    <property type="match status" value="1"/>
</dbReference>
<evidence type="ECO:0000256" key="6">
    <source>
        <dbReference type="ARBA" id="ARBA00022763"/>
    </source>
</evidence>
<comment type="cofactor">
    <cofactor evidence="1">
        <name>Mg(2+)</name>
        <dbReference type="ChEBI" id="CHEBI:18420"/>
    </cofactor>
</comment>
<dbReference type="Proteomes" id="UP000753724">
    <property type="component" value="Unassembled WGS sequence"/>
</dbReference>
<gene>
    <name evidence="19" type="ORF">GTZ99_04455</name>
</gene>